<dbReference type="GO" id="GO:0005886">
    <property type="term" value="C:plasma membrane"/>
    <property type="evidence" value="ECO:0007669"/>
    <property type="project" value="TreeGrafter"/>
</dbReference>
<dbReference type="KEGG" id="cpor:BED41_00005"/>
<dbReference type="AlphaFoldDB" id="A0A1B2I0V1"/>
<reference evidence="12" key="1">
    <citation type="submission" date="2016-08" db="EMBL/GenBank/DDBJ databases">
        <title>Complete genome of Cloacibacillus porcorum.</title>
        <authorList>
            <person name="Looft T."/>
            <person name="Bayles D.O."/>
            <person name="Alt D.P."/>
        </authorList>
    </citation>
    <scope>NUCLEOTIDE SEQUENCE [LARGE SCALE GENOMIC DNA]</scope>
    <source>
        <strain evidence="12">CL-84</strain>
    </source>
</reference>
<keyword evidence="6 8" id="KW-0446">Lipid-binding</keyword>
<keyword evidence="3 8" id="KW-0235">DNA replication</keyword>
<dbReference type="GO" id="GO:0008289">
    <property type="term" value="F:lipid binding"/>
    <property type="evidence" value="ECO:0007669"/>
    <property type="project" value="UniProtKB-KW"/>
</dbReference>
<name>A0A1B2I0V1_9BACT</name>
<dbReference type="PRINTS" id="PR00051">
    <property type="entry name" value="DNAA"/>
</dbReference>
<dbReference type="InterPro" id="IPR013159">
    <property type="entry name" value="DnaA_C"/>
</dbReference>
<dbReference type="InterPro" id="IPR027417">
    <property type="entry name" value="P-loop_NTPase"/>
</dbReference>
<evidence type="ECO:0000256" key="2">
    <source>
        <dbReference type="ARBA" id="ARBA00022490"/>
    </source>
</evidence>
<dbReference type="SUPFAM" id="SSF48295">
    <property type="entry name" value="TrpR-like"/>
    <property type="match status" value="1"/>
</dbReference>
<evidence type="ECO:0000256" key="7">
    <source>
        <dbReference type="ARBA" id="ARBA00023125"/>
    </source>
</evidence>
<dbReference type="FunFam" id="1.10.8.60:FF:000003">
    <property type="entry name" value="Chromosomal replication initiator protein DnaA"/>
    <property type="match status" value="1"/>
</dbReference>
<keyword evidence="13" id="KW-1185">Reference proteome</keyword>
<dbReference type="SMART" id="SM00382">
    <property type="entry name" value="AAA"/>
    <property type="match status" value="1"/>
</dbReference>
<dbReference type="Pfam" id="PF08299">
    <property type="entry name" value="Bac_DnaA_C"/>
    <property type="match status" value="1"/>
</dbReference>
<dbReference type="Pfam" id="PF00308">
    <property type="entry name" value="Bac_DnaA"/>
    <property type="match status" value="1"/>
</dbReference>
<evidence type="ECO:0000256" key="1">
    <source>
        <dbReference type="ARBA" id="ARBA00006583"/>
    </source>
</evidence>
<dbReference type="GeneID" id="83056234"/>
<dbReference type="NCBIfam" id="TIGR00362">
    <property type="entry name" value="DnaA"/>
    <property type="match status" value="1"/>
</dbReference>
<dbReference type="InterPro" id="IPR003593">
    <property type="entry name" value="AAA+_ATPase"/>
</dbReference>
<dbReference type="GO" id="GO:0006275">
    <property type="term" value="P:regulation of DNA replication"/>
    <property type="evidence" value="ECO:0007669"/>
    <property type="project" value="UniProtKB-UniRule"/>
</dbReference>
<comment type="caution">
    <text evidence="8">Lacks conserved residue(s) required for the propagation of feature annotation.</text>
</comment>
<dbReference type="InterPro" id="IPR020591">
    <property type="entry name" value="Chromosome_initiator_DnaA-like"/>
</dbReference>
<comment type="domain">
    <text evidence="8">Domain I is involved in oligomerization and binding regulators, domain II is flexibile and of varying length in different bacteria, domain III forms the AAA+ region, while domain IV binds dsDNA.</text>
</comment>
<evidence type="ECO:0000256" key="6">
    <source>
        <dbReference type="ARBA" id="ARBA00023121"/>
    </source>
</evidence>
<evidence type="ECO:0000256" key="8">
    <source>
        <dbReference type="HAMAP-Rule" id="MF_00377"/>
    </source>
</evidence>
<evidence type="ECO:0000256" key="5">
    <source>
        <dbReference type="ARBA" id="ARBA00022840"/>
    </source>
</evidence>
<feature type="binding site" evidence="8">
    <location>
        <position position="156"/>
    </location>
    <ligand>
        <name>ATP</name>
        <dbReference type="ChEBI" id="CHEBI:30616"/>
    </ligand>
</feature>
<sequence length="444" mass="50315">MDLDIIWKEYYKYCMEKMGAEDKTAEIYLQTCMPLSLEEGVLVLDVATQFAMDQIKSRYLARMKELLIETSFGTDIKLKISSDQPEATKVQEPQPKNPQSKPSAGRNGLNPNYVFSTFVVGKSNRLPHAASLAVAESPGNTYNPFFIWGKVGLGKTHLMHAIGHHIAATNNNTKILYVSAEKFTNDLITAIRNNTNQEFRARYRELDVLMIDDVQFIAGKEQTQEEFFWTFNTLHDAKKQIIISADRPPKDIEGIADRLVSRFEWGLVTDIQPPDLETRVAILQKKAEMKKYMNIPEDVIMFIAQNIPSNIRELEGSLNRIVACSDLNHEPINIENASVWLKDLIKEHPLGTVSIGLIQQLTAESFGFTVEELLSKKRTADLALARQAAMYVARNKTNEALIQIAYAFNKKDHTVVIHACKKIAELIKTDLRVRSFVDNIVNKL</sequence>
<dbReference type="SMART" id="SM00760">
    <property type="entry name" value="Bac_DnaA_C"/>
    <property type="match status" value="1"/>
</dbReference>
<accession>A0A1B2I0V1</accession>
<feature type="binding site" evidence="8">
    <location>
        <position position="155"/>
    </location>
    <ligand>
        <name>ATP</name>
        <dbReference type="ChEBI" id="CHEBI:30616"/>
    </ligand>
</feature>
<dbReference type="OrthoDB" id="9807019at2"/>
<dbReference type="EMBL" id="CP016757">
    <property type="protein sequence ID" value="ANZ43628.1"/>
    <property type="molecule type" value="Genomic_DNA"/>
</dbReference>
<dbReference type="Gene3D" id="3.30.300.180">
    <property type="match status" value="1"/>
</dbReference>
<dbReference type="InterPro" id="IPR010921">
    <property type="entry name" value="Trp_repressor/repl_initiator"/>
</dbReference>
<gene>
    <name evidence="8" type="primary">dnaA</name>
    <name evidence="12" type="ORF">BED41_00005</name>
</gene>
<feature type="binding site" evidence="8">
    <location>
        <position position="152"/>
    </location>
    <ligand>
        <name>ATP</name>
        <dbReference type="ChEBI" id="CHEBI:30616"/>
    </ligand>
</feature>
<comment type="similarity">
    <text evidence="1 8 10">Belongs to the DnaA family.</text>
</comment>
<evidence type="ECO:0000256" key="11">
    <source>
        <dbReference type="SAM" id="MobiDB-lite"/>
    </source>
</evidence>
<dbReference type="InterPro" id="IPR001957">
    <property type="entry name" value="Chromosome_initiator_DnaA"/>
</dbReference>
<dbReference type="Gene3D" id="1.10.1750.10">
    <property type="match status" value="1"/>
</dbReference>
<dbReference type="STRING" id="1197717.BED41_00005"/>
<feature type="region of interest" description="Domain I, interacts with DnaA modulators" evidence="8">
    <location>
        <begin position="1"/>
        <end position="88"/>
    </location>
</feature>
<dbReference type="GO" id="GO:0003688">
    <property type="term" value="F:DNA replication origin binding"/>
    <property type="evidence" value="ECO:0007669"/>
    <property type="project" value="UniProtKB-UniRule"/>
</dbReference>
<evidence type="ECO:0000313" key="12">
    <source>
        <dbReference type="EMBL" id="ANZ43628.1"/>
    </source>
</evidence>
<dbReference type="Gene3D" id="1.10.8.60">
    <property type="match status" value="1"/>
</dbReference>
<dbReference type="RefSeq" id="WP_066741449.1">
    <property type="nucleotide sequence ID" value="NZ_CALCLR010000027.1"/>
</dbReference>
<dbReference type="Proteomes" id="UP000093044">
    <property type="component" value="Chromosome"/>
</dbReference>
<keyword evidence="7 8" id="KW-0238">DNA-binding</keyword>
<feature type="region of interest" description="Disordered" evidence="11">
    <location>
        <begin position="83"/>
        <end position="109"/>
    </location>
</feature>
<comment type="function">
    <text evidence="8 9">Plays an essential role in the initiation and regulation of chromosomal replication. ATP-DnaA binds to the origin of replication (oriC) to initiate formation of the DNA replication initiation complex once per cell cycle. Binds the DnaA box (a 9 base pair repeat at the origin) and separates the double-stranded (ds)DNA. Forms a right-handed helical filament on oriC DNA; dsDNA binds to the exterior of the filament while single-stranded (ss)DNA is stabiized in the filament's interior. The ATP-DnaA-oriC complex binds and stabilizes one strand of the AT-rich DNA unwinding element (DUE), permitting loading of DNA polymerase. After initiation quickly degrades to an ADP-DnaA complex that is not apt for DNA replication. Binds acidic phospholipids.</text>
</comment>
<dbReference type="InterPro" id="IPR018312">
    <property type="entry name" value="Chromosome_initiator_DnaA_CS"/>
</dbReference>
<keyword evidence="5 8" id="KW-0067">ATP-binding</keyword>
<dbReference type="PROSITE" id="PS01008">
    <property type="entry name" value="DNAA"/>
    <property type="match status" value="1"/>
</dbReference>
<comment type="subcellular location">
    <subcellularLocation>
        <location evidence="8">Cytoplasm</location>
    </subcellularLocation>
</comment>
<protein>
    <recommendedName>
        <fullName evidence="8 9">Chromosomal replication initiator protein DnaA</fullName>
    </recommendedName>
</protein>
<dbReference type="GO" id="GO:0005524">
    <property type="term" value="F:ATP binding"/>
    <property type="evidence" value="ECO:0007669"/>
    <property type="project" value="UniProtKB-UniRule"/>
</dbReference>
<dbReference type="Gene3D" id="3.40.50.300">
    <property type="entry name" value="P-loop containing nucleotide triphosphate hydrolases"/>
    <property type="match status" value="1"/>
</dbReference>
<keyword evidence="2 8" id="KW-0963">Cytoplasm</keyword>
<dbReference type="InterPro" id="IPR013317">
    <property type="entry name" value="DnaA_dom"/>
</dbReference>
<dbReference type="PANTHER" id="PTHR30050">
    <property type="entry name" value="CHROMOSOMAL REPLICATION INITIATOR PROTEIN DNAA"/>
    <property type="match status" value="1"/>
</dbReference>
<comment type="subunit">
    <text evidence="8">Oligomerizes as a right-handed, spiral filament on DNA at oriC.</text>
</comment>
<feature type="binding site" evidence="8">
    <location>
        <position position="154"/>
    </location>
    <ligand>
        <name>ATP</name>
        <dbReference type="ChEBI" id="CHEBI:30616"/>
    </ligand>
</feature>
<evidence type="ECO:0000256" key="10">
    <source>
        <dbReference type="RuleBase" id="RU004227"/>
    </source>
</evidence>
<organism evidence="12 13">
    <name type="scientific">Cloacibacillus porcorum</name>
    <dbReference type="NCBI Taxonomy" id="1197717"/>
    <lineage>
        <taxon>Bacteria</taxon>
        <taxon>Thermotogati</taxon>
        <taxon>Synergistota</taxon>
        <taxon>Synergistia</taxon>
        <taxon>Synergistales</taxon>
        <taxon>Synergistaceae</taxon>
        <taxon>Cloacibacillus</taxon>
    </lineage>
</organism>
<evidence type="ECO:0000256" key="9">
    <source>
        <dbReference type="RuleBase" id="RU000577"/>
    </source>
</evidence>
<dbReference type="FunFam" id="3.40.50.300:FF:000150">
    <property type="entry name" value="Chromosomal replication initiator protein DnaA"/>
    <property type="match status" value="1"/>
</dbReference>
<dbReference type="SUPFAM" id="SSF52540">
    <property type="entry name" value="P-loop containing nucleoside triphosphate hydrolases"/>
    <property type="match status" value="1"/>
</dbReference>
<feature type="region of interest" description="Domain IV, binds dsDNA" evidence="8">
    <location>
        <begin position="326"/>
        <end position="444"/>
    </location>
</feature>
<dbReference type="GO" id="GO:0006270">
    <property type="term" value="P:DNA replication initiation"/>
    <property type="evidence" value="ECO:0007669"/>
    <property type="project" value="UniProtKB-UniRule"/>
</dbReference>
<dbReference type="PANTHER" id="PTHR30050:SF2">
    <property type="entry name" value="CHROMOSOMAL REPLICATION INITIATOR PROTEIN DNAA"/>
    <property type="match status" value="1"/>
</dbReference>
<dbReference type="CDD" id="cd00009">
    <property type="entry name" value="AAA"/>
    <property type="match status" value="1"/>
</dbReference>
<proteinExistence type="inferred from homology"/>
<dbReference type="InterPro" id="IPR038454">
    <property type="entry name" value="DnaA_N_sf"/>
</dbReference>
<dbReference type="CDD" id="cd06571">
    <property type="entry name" value="Bac_DnaA_C"/>
    <property type="match status" value="1"/>
</dbReference>
<keyword evidence="4 8" id="KW-0547">Nucleotide-binding</keyword>
<dbReference type="GO" id="GO:0005737">
    <property type="term" value="C:cytoplasm"/>
    <property type="evidence" value="ECO:0007669"/>
    <property type="project" value="UniProtKB-SubCell"/>
</dbReference>
<dbReference type="HAMAP" id="MF_00377">
    <property type="entry name" value="DnaA_bact"/>
    <property type="match status" value="1"/>
</dbReference>
<evidence type="ECO:0000313" key="13">
    <source>
        <dbReference type="Proteomes" id="UP000093044"/>
    </source>
</evidence>
<evidence type="ECO:0000256" key="4">
    <source>
        <dbReference type="ARBA" id="ARBA00022741"/>
    </source>
</evidence>
<evidence type="ECO:0000256" key="3">
    <source>
        <dbReference type="ARBA" id="ARBA00022705"/>
    </source>
</evidence>